<comment type="caution">
    <text evidence="6">The sequence shown here is derived from an EMBL/GenBank/DDBJ whole genome shotgun (WGS) entry which is preliminary data.</text>
</comment>
<dbReference type="NCBIfam" id="TIGR03130">
    <property type="entry name" value="malonate_delta"/>
    <property type="match status" value="1"/>
</dbReference>
<gene>
    <name evidence="6" type="ORF">HK17_12530</name>
</gene>
<name>A0A252ANG5_9PROT</name>
<evidence type="ECO:0000313" key="6">
    <source>
        <dbReference type="EMBL" id="OUI91359.1"/>
    </source>
</evidence>
<feature type="modified residue" description="O-(phosphoribosyl dephospho-coenzyme A)serine" evidence="5">
    <location>
        <position position="28"/>
    </location>
</feature>
<evidence type="ECO:0000256" key="3">
    <source>
        <dbReference type="ARBA" id="ARBA00022553"/>
    </source>
</evidence>
<evidence type="ECO:0000313" key="7">
    <source>
        <dbReference type="Proteomes" id="UP000194641"/>
    </source>
</evidence>
<keyword evidence="3 5" id="KW-0597">Phosphoprotein</keyword>
<dbReference type="GO" id="GO:0005737">
    <property type="term" value="C:cytoplasm"/>
    <property type="evidence" value="ECO:0007669"/>
    <property type="project" value="UniProtKB-SubCell"/>
</dbReference>
<keyword evidence="2" id="KW-0963">Cytoplasm</keyword>
<organism evidence="6 7">
    <name type="scientific">Acetobacter indonesiensis</name>
    <dbReference type="NCBI Taxonomy" id="104101"/>
    <lineage>
        <taxon>Bacteria</taxon>
        <taxon>Pseudomonadati</taxon>
        <taxon>Pseudomonadota</taxon>
        <taxon>Alphaproteobacteria</taxon>
        <taxon>Acetobacterales</taxon>
        <taxon>Acetobacteraceae</taxon>
        <taxon>Acetobacter</taxon>
    </lineage>
</organism>
<dbReference type="EMBL" id="JOPA01000039">
    <property type="protein sequence ID" value="OUI91359.1"/>
    <property type="molecule type" value="Genomic_DNA"/>
</dbReference>
<dbReference type="InterPro" id="IPR009662">
    <property type="entry name" value="Malonate_deCO2ase_dsu"/>
</dbReference>
<dbReference type="RefSeq" id="WP_086659945.1">
    <property type="nucleotide sequence ID" value="NZ_JBJJWX010000041.1"/>
</dbReference>
<evidence type="ECO:0000256" key="5">
    <source>
        <dbReference type="PIRSR" id="PIRSR609662-50"/>
    </source>
</evidence>
<accession>A0A252ANG5</accession>
<dbReference type="AlphaFoldDB" id="A0A252ANG5"/>
<dbReference type="Pfam" id="PF06857">
    <property type="entry name" value="ACP"/>
    <property type="match status" value="1"/>
</dbReference>
<evidence type="ECO:0000256" key="1">
    <source>
        <dbReference type="ARBA" id="ARBA00004496"/>
    </source>
</evidence>
<evidence type="ECO:0000256" key="4">
    <source>
        <dbReference type="NCBIfam" id="TIGR03130"/>
    </source>
</evidence>
<protein>
    <recommendedName>
        <fullName evidence="4">Malonate decarboxylase acyl carrier protein</fullName>
    </recommendedName>
</protein>
<sequence>MEKFTIQVQAKTTLGGKSPHALTGVVASGNLEILFERKEESVMVTVEVMTASHGYKPVWEAVIKDFVERASPGGMHIAIHDNGARPDTVLLRLMQGARIMETQP</sequence>
<dbReference type="InterPro" id="IPR023439">
    <property type="entry name" value="Mal_deCO2ase/Cit_lyase_ACP"/>
</dbReference>
<proteinExistence type="inferred from homology"/>
<reference evidence="7" key="1">
    <citation type="submission" date="2014-06" db="EMBL/GenBank/DDBJ databases">
        <authorList>
            <person name="Winans N.J."/>
            <person name="Newell P.D."/>
            <person name="Douglas A.E."/>
        </authorList>
    </citation>
    <scope>NUCLEOTIDE SEQUENCE [LARGE SCALE GENOMIC DNA]</scope>
</reference>
<dbReference type="Proteomes" id="UP000194641">
    <property type="component" value="Unassembled WGS sequence"/>
</dbReference>
<comment type="subcellular location">
    <subcellularLocation>
        <location evidence="1">Cytoplasm</location>
    </subcellularLocation>
</comment>
<comment type="PTM">
    <text evidence="5">Covalently binds the prosthetic group of malonate decarboxylase.</text>
</comment>
<dbReference type="HAMAP" id="MF_00710">
    <property type="entry name" value="Malonate_deCO2ase_dsu"/>
    <property type="match status" value="1"/>
</dbReference>
<evidence type="ECO:0000256" key="2">
    <source>
        <dbReference type="ARBA" id="ARBA00022490"/>
    </source>
</evidence>